<dbReference type="GO" id="GO:0046872">
    <property type="term" value="F:metal ion binding"/>
    <property type="evidence" value="ECO:0007669"/>
    <property type="project" value="UniProtKB-KW"/>
</dbReference>
<evidence type="ECO:0000256" key="5">
    <source>
        <dbReference type="ARBA" id="ARBA00023004"/>
    </source>
</evidence>
<evidence type="ECO:0000313" key="10">
    <source>
        <dbReference type="Proteomes" id="UP000001357"/>
    </source>
</evidence>
<evidence type="ECO:0000256" key="7">
    <source>
        <dbReference type="SAM" id="MobiDB-lite"/>
    </source>
</evidence>
<evidence type="ECO:0000256" key="2">
    <source>
        <dbReference type="ARBA" id="ARBA00022617"/>
    </source>
</evidence>
<dbReference type="SUPFAM" id="SSF46458">
    <property type="entry name" value="Globin-like"/>
    <property type="match status" value="1"/>
</dbReference>
<gene>
    <name evidence="9" type="ORF">MONBRDRAFT_31962</name>
</gene>
<organism evidence="9 10">
    <name type="scientific">Monosiga brevicollis</name>
    <name type="common">Choanoflagellate</name>
    <dbReference type="NCBI Taxonomy" id="81824"/>
    <lineage>
        <taxon>Eukaryota</taxon>
        <taxon>Choanoflagellata</taxon>
        <taxon>Craspedida</taxon>
        <taxon>Salpingoecidae</taxon>
        <taxon>Monosiga</taxon>
    </lineage>
</organism>
<comment type="similarity">
    <text evidence="6">Belongs to the globin family.</text>
</comment>
<sequence length="241" mass="27425">MSDRRRSSGSSEDEAHAPDYPSFDPVAVKLARKQWKRVVQLVPNWHEVFFSYLFERAPYARTLFPFDVDRLQGNSSLAEHAKRVGQALETALQGLFEYYSLVEVLEKLGRRHFKYGVEPEHIDLFEETFYKTLAIGLGKKWNPEARRAWEIVCGLILSPIRTGILQARTKANHLRAKEAERKRQLEMAAARLEGRVASSGVQFSSDTERSRRSTAASATATPHCGLKSNRFSSNSLRKTIL</sequence>
<keyword evidence="2 6" id="KW-0349">Heme</keyword>
<evidence type="ECO:0000259" key="8">
    <source>
        <dbReference type="PROSITE" id="PS01033"/>
    </source>
</evidence>
<dbReference type="KEGG" id="mbr:MONBRDRAFT_31962"/>
<dbReference type="InterPro" id="IPR009050">
    <property type="entry name" value="Globin-like_sf"/>
</dbReference>
<dbReference type="GeneID" id="5890233"/>
<proteinExistence type="inferred from homology"/>
<keyword evidence="4" id="KW-0479">Metal-binding</keyword>
<dbReference type="AlphaFoldDB" id="A9UWH7"/>
<dbReference type="GO" id="GO:0005344">
    <property type="term" value="F:oxygen carrier activity"/>
    <property type="evidence" value="ECO:0000318"/>
    <property type="project" value="GO_Central"/>
</dbReference>
<dbReference type="EMBL" id="CH991548">
    <property type="protein sequence ID" value="EDQ90046.1"/>
    <property type="molecule type" value="Genomic_DNA"/>
</dbReference>
<dbReference type="RefSeq" id="XP_001744813.1">
    <property type="nucleotide sequence ID" value="XM_001744761.1"/>
</dbReference>
<dbReference type="InParanoid" id="A9UWH7"/>
<dbReference type="Pfam" id="PF00042">
    <property type="entry name" value="Globin"/>
    <property type="match status" value="1"/>
</dbReference>
<dbReference type="Gene3D" id="1.10.490.10">
    <property type="entry name" value="Globins"/>
    <property type="match status" value="1"/>
</dbReference>
<dbReference type="InterPro" id="IPR044399">
    <property type="entry name" value="Mb-like_M"/>
</dbReference>
<accession>A9UWH7</accession>
<reference evidence="9 10" key="1">
    <citation type="journal article" date="2008" name="Nature">
        <title>The genome of the choanoflagellate Monosiga brevicollis and the origin of metazoans.</title>
        <authorList>
            <consortium name="JGI Sequencing"/>
            <person name="King N."/>
            <person name="Westbrook M.J."/>
            <person name="Young S.L."/>
            <person name="Kuo A."/>
            <person name="Abedin M."/>
            <person name="Chapman J."/>
            <person name="Fairclough S."/>
            <person name="Hellsten U."/>
            <person name="Isogai Y."/>
            <person name="Letunic I."/>
            <person name="Marr M."/>
            <person name="Pincus D."/>
            <person name="Putnam N."/>
            <person name="Rokas A."/>
            <person name="Wright K.J."/>
            <person name="Zuzow R."/>
            <person name="Dirks W."/>
            <person name="Good M."/>
            <person name="Goodstein D."/>
            <person name="Lemons D."/>
            <person name="Li W."/>
            <person name="Lyons J.B."/>
            <person name="Morris A."/>
            <person name="Nichols S."/>
            <person name="Richter D.J."/>
            <person name="Salamov A."/>
            <person name="Bork P."/>
            <person name="Lim W.A."/>
            <person name="Manning G."/>
            <person name="Miller W.T."/>
            <person name="McGinnis W."/>
            <person name="Shapiro H."/>
            <person name="Tjian R."/>
            <person name="Grigoriev I.V."/>
            <person name="Rokhsar D."/>
        </authorList>
    </citation>
    <scope>NUCLEOTIDE SEQUENCE [LARGE SCALE GENOMIC DNA]</scope>
    <source>
        <strain evidence="10">MX1 / ATCC 50154</strain>
    </source>
</reference>
<evidence type="ECO:0000313" key="9">
    <source>
        <dbReference type="EMBL" id="EDQ90046.1"/>
    </source>
</evidence>
<evidence type="ECO:0000256" key="3">
    <source>
        <dbReference type="ARBA" id="ARBA00022621"/>
    </source>
</evidence>
<dbReference type="InterPro" id="IPR012292">
    <property type="entry name" value="Globin/Proto"/>
</dbReference>
<protein>
    <recommendedName>
        <fullName evidence="8">Globin domain-containing protein</fullName>
    </recommendedName>
</protein>
<feature type="domain" description="Globin" evidence="8">
    <location>
        <begin position="22"/>
        <end position="165"/>
    </location>
</feature>
<dbReference type="GO" id="GO:0001666">
    <property type="term" value="P:response to hypoxia"/>
    <property type="evidence" value="ECO:0000318"/>
    <property type="project" value="GO_Central"/>
</dbReference>
<dbReference type="GO" id="GO:0015671">
    <property type="term" value="P:oxygen transport"/>
    <property type="evidence" value="ECO:0000318"/>
    <property type="project" value="GO_Central"/>
</dbReference>
<dbReference type="CDD" id="cd01040">
    <property type="entry name" value="Mb-like"/>
    <property type="match status" value="1"/>
</dbReference>
<keyword evidence="1 6" id="KW-0813">Transport</keyword>
<evidence type="ECO:0000256" key="6">
    <source>
        <dbReference type="RuleBase" id="RU000356"/>
    </source>
</evidence>
<dbReference type="STRING" id="81824.A9UWH7"/>
<dbReference type="Proteomes" id="UP000001357">
    <property type="component" value="Unassembled WGS sequence"/>
</dbReference>
<dbReference type="PANTHER" id="PTHR46458:SF1">
    <property type="entry name" value="GEO09476P1"/>
    <property type="match status" value="1"/>
</dbReference>
<keyword evidence="3 6" id="KW-0561">Oxygen transport</keyword>
<dbReference type="InterPro" id="IPR000971">
    <property type="entry name" value="Globin"/>
</dbReference>
<evidence type="ECO:0000256" key="4">
    <source>
        <dbReference type="ARBA" id="ARBA00022723"/>
    </source>
</evidence>
<dbReference type="PRINTS" id="PR00188">
    <property type="entry name" value="PLANTGLOBIN"/>
</dbReference>
<evidence type="ECO:0000256" key="1">
    <source>
        <dbReference type="ARBA" id="ARBA00022448"/>
    </source>
</evidence>
<dbReference type="InterPro" id="IPR050532">
    <property type="entry name" value="Globin-like_OT"/>
</dbReference>
<dbReference type="OMA" id="VEPEHID"/>
<dbReference type="PROSITE" id="PS01033">
    <property type="entry name" value="GLOBIN"/>
    <property type="match status" value="1"/>
</dbReference>
<dbReference type="PANTHER" id="PTHR46458">
    <property type="entry name" value="BLR2807 PROTEIN"/>
    <property type="match status" value="1"/>
</dbReference>
<feature type="region of interest" description="Disordered" evidence="7">
    <location>
        <begin position="200"/>
        <end position="224"/>
    </location>
</feature>
<name>A9UWH7_MONBE</name>
<dbReference type="GO" id="GO:0020037">
    <property type="term" value="F:heme binding"/>
    <property type="evidence" value="ECO:0007669"/>
    <property type="project" value="InterPro"/>
</dbReference>
<dbReference type="GO" id="GO:0019825">
    <property type="term" value="F:oxygen binding"/>
    <property type="evidence" value="ECO:0000318"/>
    <property type="project" value="GO_Central"/>
</dbReference>
<dbReference type="FunCoup" id="A9UWH7">
    <property type="interactions" value="230"/>
</dbReference>
<keyword evidence="10" id="KW-1185">Reference proteome</keyword>
<dbReference type="eggNOG" id="KOG3378">
    <property type="taxonomic scope" value="Eukaryota"/>
</dbReference>
<keyword evidence="5" id="KW-0408">Iron</keyword>